<reference evidence="8" key="1">
    <citation type="submission" date="2022-10" db="EMBL/GenBank/DDBJ databases">
        <authorList>
            <person name="Chen Y."/>
            <person name="Dougan E. K."/>
            <person name="Chan C."/>
            <person name="Rhodes N."/>
            <person name="Thang M."/>
        </authorList>
    </citation>
    <scope>NUCLEOTIDE SEQUENCE</scope>
</reference>
<keyword evidence="1" id="KW-0479">Metal-binding</keyword>
<organism evidence="8">
    <name type="scientific">Cladocopium goreaui</name>
    <dbReference type="NCBI Taxonomy" id="2562237"/>
    <lineage>
        <taxon>Eukaryota</taxon>
        <taxon>Sar</taxon>
        <taxon>Alveolata</taxon>
        <taxon>Dinophyceae</taxon>
        <taxon>Suessiales</taxon>
        <taxon>Symbiodiniaceae</taxon>
        <taxon>Cladocopium</taxon>
    </lineage>
</organism>
<dbReference type="SMART" id="SM00184">
    <property type="entry name" value="RING"/>
    <property type="match status" value="1"/>
</dbReference>
<evidence type="ECO:0000256" key="4">
    <source>
        <dbReference type="PROSITE-ProRule" id="PRU00175"/>
    </source>
</evidence>
<evidence type="ECO:0000313" key="10">
    <source>
        <dbReference type="Proteomes" id="UP001152797"/>
    </source>
</evidence>
<feature type="coiled-coil region" evidence="5">
    <location>
        <begin position="5"/>
        <end position="32"/>
    </location>
</feature>
<keyword evidence="2 4" id="KW-0863">Zinc-finger</keyword>
<dbReference type="PROSITE" id="PS50089">
    <property type="entry name" value="ZF_RING_2"/>
    <property type="match status" value="1"/>
</dbReference>
<sequence>MSGEMQLQMKRIADLEEELQRDREAKRQASQGLKVSELSSELACCVCKDWLVHAATIQCSHSFCWSCIDRWLQTKQFICPVCRKEVTREPVRTRAVDQVVQKTVLQTSEEEKAEFAQRVKAAEEEEVRDKKHLAELEHHISEALKAGKKFFHISQLWGKKDKETFKKGVGQYAGNARETYCKLTGMTVQWVHSADSTQLNVALHNVGLGTLVGALSWGEIWRNGNDIQASALTLSARVSALAKSALQIREGFGDFFVSFLNQNGSVADKVHRLNVTYCQDSFRQCLDAHDFDVVVVGSESSEQIKLLAEEKEIPNLHCSGANPLTWTSQTPYAFGLQLPSTLYTQQVIRQAAARHLTTAVMIRDGDSEFQRLSAVSASEWIRESGLKLIGPSVSWRTQWMALTRCALVTVGGVTRCRCGAPEEAESLGYKYDSESPGFYEVAETTSHGDPGLVAFVEGVIEDVRAQGEDPQLVLNLLSSAESGLLAMKSKSFKYQMYYGQSVLADGSNLTFNDAIYNFGSGQWHEALRFADPIFGSTEAMVTRYLAQFGHVPSDDSAACIAAGVSLTYSLQKYGRSLVGLSPSERRVEIRRSLGQLNDETFFGRIRFDRNNQNVGRLPISWQLTEDGAQRLVLPPEFTVEELRFPSPSWQVKAGCPSGFGSSFGSPLPTECNACQEGTFRSTSTPPLQFSECEPCPLGRGTLPGERGSVDCPLCPAGRYQNGSSFGICSPCPTGTFANISGSVDCQPCDVDSYADEPGLDSCKPCPESSSQPQVGQASCICDVGSYRQAGLDGLACLPCDPVLPGGTTVHRNSRGPEDCVCPSGTHWYRPSSRSPLAYCRSCARGLLCPGGFDKGQQQAPLQARGYAAGLPAYPGAGPAYIISCSNNWQCPGELPLGECQPNSYGTACNKCNAGYYERDGRCQSCSEPLDVVPMLVALAFLLVAAGGFYVFATRMDRSHRVARRNDSLFIIIAAAGLTFLSVNALPIFSKIDVQLVEPLRSLRLILLVLSLDFDLLRPDCWKGGGEHPVSSYFGAIALYPCGSIALLCLFAIAKFVFKKDVTWYEVKYVHGVLTLPLAPGSFSLGYHRDVMCWRDDTHFLMLAMSFLPFFGVVVNFVVTIGTMVFRYPRKLGRQGGAKYVKQWSFIFGHFVPK</sequence>
<evidence type="ECO:0000256" key="5">
    <source>
        <dbReference type="SAM" id="Coils"/>
    </source>
</evidence>
<dbReference type="InterPro" id="IPR011641">
    <property type="entry name" value="Tyr-kin_ephrin_A/B_rcpt-like"/>
</dbReference>
<dbReference type="InterPro" id="IPR017907">
    <property type="entry name" value="Znf_RING_CS"/>
</dbReference>
<proteinExistence type="predicted"/>
<dbReference type="InterPro" id="IPR001841">
    <property type="entry name" value="Znf_RING"/>
</dbReference>
<gene>
    <name evidence="8" type="ORF">C1SCF055_LOCUS23389</name>
</gene>
<protein>
    <submittedName>
        <fullName evidence="9">Polycomb group RING finger protein 1 (Nervous system Polycomb-1) (NSPc1)</fullName>
    </submittedName>
</protein>
<dbReference type="Pfam" id="PF13923">
    <property type="entry name" value="zf-C3HC4_2"/>
    <property type="match status" value="1"/>
</dbReference>
<keyword evidence="3" id="KW-0862">Zinc</keyword>
<evidence type="ECO:0000256" key="6">
    <source>
        <dbReference type="SAM" id="Phobius"/>
    </source>
</evidence>
<dbReference type="SMART" id="SM01411">
    <property type="entry name" value="Ephrin_rec_like"/>
    <property type="match status" value="3"/>
</dbReference>
<evidence type="ECO:0000313" key="8">
    <source>
        <dbReference type="EMBL" id="CAI3996959.1"/>
    </source>
</evidence>
<evidence type="ECO:0000256" key="2">
    <source>
        <dbReference type="ARBA" id="ARBA00022771"/>
    </source>
</evidence>
<dbReference type="PANTHER" id="PTHR46967">
    <property type="entry name" value="INSULIN-LIKE GROWTH FACTOR BINDING PROTEIN,N-TERMINAL"/>
    <property type="match status" value="1"/>
</dbReference>
<name>A0A9P1CRH4_9DINO</name>
<feature type="non-terminal residue" evidence="8">
    <location>
        <position position="1153"/>
    </location>
</feature>
<dbReference type="PROSITE" id="PS00518">
    <property type="entry name" value="ZF_RING_1"/>
    <property type="match status" value="1"/>
</dbReference>
<accession>A0A9P1CRH4</accession>
<keyword evidence="6" id="KW-0812">Transmembrane</keyword>
<dbReference type="OrthoDB" id="10061577at2759"/>
<feature type="transmembrane region" description="Helical" evidence="6">
    <location>
        <begin position="1068"/>
        <end position="1087"/>
    </location>
</feature>
<dbReference type="SUPFAM" id="SSF57850">
    <property type="entry name" value="RING/U-box"/>
    <property type="match status" value="1"/>
</dbReference>
<feature type="transmembrane region" description="Helical" evidence="6">
    <location>
        <begin position="1032"/>
        <end position="1056"/>
    </location>
</feature>
<dbReference type="EMBL" id="CAMXCT010002270">
    <property type="protein sequence ID" value="CAI3996959.1"/>
    <property type="molecule type" value="Genomic_DNA"/>
</dbReference>
<keyword evidence="5" id="KW-0175">Coiled coil</keyword>
<evidence type="ECO:0000256" key="1">
    <source>
        <dbReference type="ARBA" id="ARBA00022723"/>
    </source>
</evidence>
<evidence type="ECO:0000259" key="7">
    <source>
        <dbReference type="PROSITE" id="PS50089"/>
    </source>
</evidence>
<dbReference type="EMBL" id="CAMXCT020002270">
    <property type="protein sequence ID" value="CAL1150334.1"/>
    <property type="molecule type" value="Genomic_DNA"/>
</dbReference>
<keyword evidence="6" id="KW-0472">Membrane</keyword>
<feature type="transmembrane region" description="Helical" evidence="6">
    <location>
        <begin position="968"/>
        <end position="988"/>
    </location>
</feature>
<dbReference type="SUPFAM" id="SSF57184">
    <property type="entry name" value="Growth factor receptor domain"/>
    <property type="match status" value="1"/>
</dbReference>
<dbReference type="InterPro" id="IPR009030">
    <property type="entry name" value="Growth_fac_rcpt_cys_sf"/>
</dbReference>
<dbReference type="PANTHER" id="PTHR46967:SF1">
    <property type="entry name" value="KERATIN-ASSOCIATED PROTEIN 16-1-LIKE"/>
    <property type="match status" value="1"/>
</dbReference>
<dbReference type="Pfam" id="PF07699">
    <property type="entry name" value="Ephrin_rec_like"/>
    <property type="match status" value="1"/>
</dbReference>
<dbReference type="Proteomes" id="UP001152797">
    <property type="component" value="Unassembled WGS sequence"/>
</dbReference>
<dbReference type="EMBL" id="CAMXCT030002270">
    <property type="protein sequence ID" value="CAL4784271.1"/>
    <property type="molecule type" value="Genomic_DNA"/>
</dbReference>
<feature type="transmembrane region" description="Helical" evidence="6">
    <location>
        <begin position="931"/>
        <end position="952"/>
    </location>
</feature>
<dbReference type="InterPro" id="IPR013083">
    <property type="entry name" value="Znf_RING/FYVE/PHD"/>
</dbReference>
<comment type="caution">
    <text evidence="8">The sequence shown here is derived from an EMBL/GenBank/DDBJ whole genome shotgun (WGS) entry which is preliminary data.</text>
</comment>
<dbReference type="AlphaFoldDB" id="A0A9P1CRH4"/>
<feature type="transmembrane region" description="Helical" evidence="6">
    <location>
        <begin position="1099"/>
        <end position="1125"/>
    </location>
</feature>
<dbReference type="Gene3D" id="2.10.50.10">
    <property type="entry name" value="Tumor Necrosis Factor Receptor, subunit A, domain 2"/>
    <property type="match status" value="2"/>
</dbReference>
<dbReference type="GO" id="GO:0008270">
    <property type="term" value="F:zinc ion binding"/>
    <property type="evidence" value="ECO:0007669"/>
    <property type="project" value="UniProtKB-KW"/>
</dbReference>
<evidence type="ECO:0000313" key="9">
    <source>
        <dbReference type="EMBL" id="CAL4784271.1"/>
    </source>
</evidence>
<feature type="domain" description="RING-type" evidence="7">
    <location>
        <begin position="44"/>
        <end position="83"/>
    </location>
</feature>
<evidence type="ECO:0000256" key="3">
    <source>
        <dbReference type="ARBA" id="ARBA00022833"/>
    </source>
</evidence>
<dbReference type="Gene3D" id="3.30.40.10">
    <property type="entry name" value="Zinc/RING finger domain, C3HC4 (zinc finger)"/>
    <property type="match status" value="1"/>
</dbReference>
<keyword evidence="6" id="KW-1133">Transmembrane helix</keyword>
<keyword evidence="10" id="KW-1185">Reference proteome</keyword>
<reference evidence="9 10" key="2">
    <citation type="submission" date="2024-05" db="EMBL/GenBank/DDBJ databases">
        <authorList>
            <person name="Chen Y."/>
            <person name="Shah S."/>
            <person name="Dougan E. K."/>
            <person name="Thang M."/>
            <person name="Chan C."/>
        </authorList>
    </citation>
    <scope>NUCLEOTIDE SEQUENCE [LARGE SCALE GENOMIC DNA]</scope>
</reference>